<dbReference type="PaxDb" id="121845-A0A3Q0J7J8"/>
<evidence type="ECO:0000256" key="4">
    <source>
        <dbReference type="SAM" id="MobiDB-lite"/>
    </source>
</evidence>
<dbReference type="InterPro" id="IPR018359">
    <property type="entry name" value="Bromodomain_CS"/>
</dbReference>
<gene>
    <name evidence="8" type="primary">LOC103514083</name>
</gene>
<dbReference type="KEGG" id="dci:103514083"/>
<feature type="compositionally biased region" description="Polar residues" evidence="4">
    <location>
        <begin position="588"/>
        <end position="598"/>
    </location>
</feature>
<dbReference type="CDD" id="cd05498">
    <property type="entry name" value="Bromo_Brdt_II_like"/>
    <property type="match status" value="1"/>
</dbReference>
<dbReference type="PANTHER" id="PTHR22880:SF225">
    <property type="entry name" value="BROMODOMAIN-CONTAINING PROTEIN BET-1-RELATED"/>
    <property type="match status" value="1"/>
</dbReference>
<feature type="region of interest" description="Disordered" evidence="4">
    <location>
        <begin position="1134"/>
        <end position="1237"/>
    </location>
</feature>
<dbReference type="GO" id="GO:0005634">
    <property type="term" value="C:nucleus"/>
    <property type="evidence" value="ECO:0007669"/>
    <property type="project" value="TreeGrafter"/>
</dbReference>
<reference evidence="8" key="1">
    <citation type="submission" date="2025-08" db="UniProtKB">
        <authorList>
            <consortium name="RefSeq"/>
        </authorList>
    </citation>
    <scope>IDENTIFICATION</scope>
</reference>
<dbReference type="InterPro" id="IPR043509">
    <property type="entry name" value="Bromo_Brdt_II"/>
</dbReference>
<dbReference type="InterPro" id="IPR043508">
    <property type="entry name" value="Bromo_Brdt_I"/>
</dbReference>
<dbReference type="InterPro" id="IPR027353">
    <property type="entry name" value="NET_dom"/>
</dbReference>
<dbReference type="STRING" id="121845.A0A3Q0J7J8"/>
<feature type="compositionally biased region" description="Polar residues" evidence="4">
    <location>
        <begin position="696"/>
        <end position="708"/>
    </location>
</feature>
<dbReference type="FunFam" id="1.20.920.10:FF:000003">
    <property type="entry name" value="Bromodomain-containing protein 2"/>
    <property type="match status" value="1"/>
</dbReference>
<feature type="domain" description="Bromo" evidence="5">
    <location>
        <begin position="73"/>
        <end position="145"/>
    </location>
</feature>
<dbReference type="PANTHER" id="PTHR22880">
    <property type="entry name" value="FALZ-RELATED BROMODOMAIN-CONTAINING PROTEINS"/>
    <property type="match status" value="1"/>
</dbReference>
<organism evidence="7 8">
    <name type="scientific">Diaphorina citri</name>
    <name type="common">Asian citrus psyllid</name>
    <dbReference type="NCBI Taxonomy" id="121845"/>
    <lineage>
        <taxon>Eukaryota</taxon>
        <taxon>Metazoa</taxon>
        <taxon>Ecdysozoa</taxon>
        <taxon>Arthropoda</taxon>
        <taxon>Hexapoda</taxon>
        <taxon>Insecta</taxon>
        <taxon>Pterygota</taxon>
        <taxon>Neoptera</taxon>
        <taxon>Paraneoptera</taxon>
        <taxon>Hemiptera</taxon>
        <taxon>Sternorrhyncha</taxon>
        <taxon>Psylloidea</taxon>
        <taxon>Psyllidae</taxon>
        <taxon>Diaphorininae</taxon>
        <taxon>Diaphorina</taxon>
    </lineage>
</organism>
<feature type="compositionally biased region" description="Pro residues" evidence="4">
    <location>
        <begin position="655"/>
        <end position="666"/>
    </location>
</feature>
<evidence type="ECO:0000256" key="2">
    <source>
        <dbReference type="ARBA" id="ARBA00023117"/>
    </source>
</evidence>
<evidence type="ECO:0000313" key="7">
    <source>
        <dbReference type="Proteomes" id="UP000079169"/>
    </source>
</evidence>
<dbReference type="InterPro" id="IPR050935">
    <property type="entry name" value="Bromo_chromatin_reader"/>
</dbReference>
<dbReference type="InterPro" id="IPR038336">
    <property type="entry name" value="NET_sf"/>
</dbReference>
<dbReference type="Proteomes" id="UP000079169">
    <property type="component" value="Unplaced"/>
</dbReference>
<dbReference type="PROSITE" id="PS50014">
    <property type="entry name" value="BROMODOMAIN_2"/>
    <property type="match status" value="2"/>
</dbReference>
<dbReference type="Gene3D" id="1.20.1270.220">
    <property type="match status" value="1"/>
</dbReference>
<dbReference type="CDD" id="cd05497">
    <property type="entry name" value="Bromo_Brdt_I_like"/>
    <property type="match status" value="1"/>
</dbReference>
<feature type="compositionally biased region" description="Low complexity" evidence="4">
    <location>
        <begin position="960"/>
        <end position="982"/>
    </location>
</feature>
<feature type="compositionally biased region" description="Basic and acidic residues" evidence="4">
    <location>
        <begin position="8"/>
        <end position="20"/>
    </location>
</feature>
<feature type="region of interest" description="Disordered" evidence="4">
    <location>
        <begin position="1080"/>
        <end position="1102"/>
    </location>
</feature>
<dbReference type="InterPro" id="IPR001487">
    <property type="entry name" value="Bromodomain"/>
</dbReference>
<accession>A0A3Q0J7J8</accession>
<sequence length="1251" mass="134598">MKRGLRTRSIDPKSMDEKDFALSNGGEPPAREEPRLEPVNGIVQPPTVPPPHRPGRNTNQLAFISKNVLKPVMKHQHAWPFHQPVDAIDLNLPDYHKVIKHPMDLGTIKKRLENFYYWSGKEAISDFNTMFTNCYVYNKPGEDVVVMAQTLEKLFLTKIAAMPKEEVELESPQAKTKTPAAKKLIAPPVTPSPSPLAFKTEPGTSKVSKPITPHVPPRPKPNINNITLSPADEKKISSMSSLSPVVLVDGHFAGSPPLLKPAVGGSSAASLAQAANKARKAVKRKADSPDPLGSALPEDFPGKVSARRESGRQIKKPNRGSDEGSFTTQLATSVTSVGDQGSYAKPKLTESLKYCNEILKELFSKKHSSYAWPFYKPVDAAWLGLNDYHEIIKKPMDLGTVKAKMDAREYKSSKEFADDVRLIFTNCYKYNPPDHDVVAMAKKLQDVFETKIAKAPDDVPIVSSSSMVPTLTVNKNNIGRWSPDSSSDSTDSEADERARKLISLQDQVSQKDEHYLPVTTSKGAPLSSVPSGGGTTTASAPPSSKPSVPLHTGAPVNPHPSSKASTPLPPVNGNSLTTPSPLVSPSPANTAQSATPTSALGIPSTGSAPPPITNTSSTSSSNLTATGPPPSRKPHVPASHSLPPQPSRPSSTAIPAPPSKIPPPMPSNHMGYANSVPPSGGPMETESMKGSYPLPITTTSAPGGNLLSSMSSAMGLPLPSHNNKGPSSLNVGLAPSLHHALANDLPSVTSASLPGHTLPPPGKLAINLVLVTPKPATAAQRKKPPTTPLSAPQPASSVKKPARPPAKTPVKRKAPPMPNKSVSAQHTQPAPVMNDESDEESSKPMSYFEKQELSLDINKLPGKKLGRVVHIIQSREPSLRDSNPDEIEIDFETLKPSTLRELEKYVATCLRKKPRKPNNKKPVKAPSQPAGVKKPAPSAAAKKPRKDGGGSKDLAGSRLSNSSSSSSESDSSSSTLSSSSSDSDSDSAAEGKSKVKKESTKKPKNKPGCIHFFSVVVLRFPGLVNNIHHLDPSALPPVSVNNPLTSSSNVPHNNHGMPPSSAAQNAYNNNNKHMQKSLEQNLKNASSWSSLASSPSTNNTAALKSSMADSFQAFKKQAKENAKKQRALIEQQEMRRVAKEAQERERKRLENEKRREKEEEEALEKVRKSALEQQAALQTAPHPPVVPSQPIPSPSPQLSEEVASPKDMNASMAERERQRLREQDRRRREAMASQIDMNMQSDLMAAFEESL</sequence>
<keyword evidence="1" id="KW-0677">Repeat</keyword>
<dbReference type="Pfam" id="PF17105">
    <property type="entry name" value="BRD4_CDT"/>
    <property type="match status" value="1"/>
</dbReference>
<protein>
    <submittedName>
        <fullName evidence="8">Bromodomain-containing protein 2-like</fullName>
    </submittedName>
</protein>
<keyword evidence="2 3" id="KW-0103">Bromodomain</keyword>
<dbReference type="InterPro" id="IPR031354">
    <property type="entry name" value="BRD4_CDT"/>
</dbReference>
<keyword evidence="7" id="KW-1185">Reference proteome</keyword>
<dbReference type="Pfam" id="PF00439">
    <property type="entry name" value="Bromodomain"/>
    <property type="match status" value="2"/>
</dbReference>
<feature type="compositionally biased region" description="Low complexity" evidence="4">
    <location>
        <begin position="525"/>
        <end position="550"/>
    </location>
</feature>
<dbReference type="PROSITE" id="PS51525">
    <property type="entry name" value="NET"/>
    <property type="match status" value="1"/>
</dbReference>
<evidence type="ECO:0000259" key="6">
    <source>
        <dbReference type="PROSITE" id="PS51525"/>
    </source>
</evidence>
<dbReference type="SUPFAM" id="SSF47370">
    <property type="entry name" value="Bromodomain"/>
    <property type="match status" value="2"/>
</dbReference>
<feature type="compositionally biased region" description="Low complexity" evidence="4">
    <location>
        <begin position="575"/>
        <end position="587"/>
    </location>
</feature>
<feature type="compositionally biased region" description="Basic and acidic residues" evidence="4">
    <location>
        <begin position="989"/>
        <end position="1001"/>
    </location>
</feature>
<evidence type="ECO:0000313" key="8">
    <source>
        <dbReference type="RefSeq" id="XP_026682928.1"/>
    </source>
</evidence>
<dbReference type="PROSITE" id="PS00633">
    <property type="entry name" value="BROMODOMAIN_1"/>
    <property type="match status" value="2"/>
</dbReference>
<feature type="region of interest" description="Disordered" evidence="4">
    <location>
        <begin position="474"/>
        <end position="708"/>
    </location>
</feature>
<dbReference type="FunFam" id="1.20.1270.220:FF:000001">
    <property type="entry name" value="bromodomain-containing protein 2 isoform X1"/>
    <property type="match status" value="1"/>
</dbReference>
<proteinExistence type="predicted"/>
<feature type="compositionally biased region" description="Low complexity" evidence="4">
    <location>
        <begin position="613"/>
        <end position="626"/>
    </location>
</feature>
<dbReference type="PRINTS" id="PR00503">
    <property type="entry name" value="BROMODOMAIN"/>
</dbReference>
<dbReference type="FunFam" id="1.20.920.10:FF:000002">
    <property type="entry name" value="Bromodomain-containing protein 4"/>
    <property type="match status" value="1"/>
</dbReference>
<dbReference type="Pfam" id="PF17035">
    <property type="entry name" value="BET"/>
    <property type="match status" value="1"/>
</dbReference>
<feature type="compositionally biased region" description="Low complexity" evidence="4">
    <location>
        <begin position="929"/>
        <end position="941"/>
    </location>
</feature>
<feature type="domain" description="NET" evidence="6">
    <location>
        <begin position="835"/>
        <end position="917"/>
    </location>
</feature>
<dbReference type="AlphaFoldDB" id="A0A3Q0J7J8"/>
<dbReference type="GO" id="GO:0006355">
    <property type="term" value="P:regulation of DNA-templated transcription"/>
    <property type="evidence" value="ECO:0007669"/>
    <property type="project" value="TreeGrafter"/>
</dbReference>
<dbReference type="RefSeq" id="XP_026682928.1">
    <property type="nucleotide sequence ID" value="XM_026827127.1"/>
</dbReference>
<feature type="region of interest" description="Disordered" evidence="4">
    <location>
        <begin position="280"/>
        <end position="329"/>
    </location>
</feature>
<feature type="compositionally biased region" description="Basic and acidic residues" evidence="4">
    <location>
        <begin position="1134"/>
        <end position="1170"/>
    </location>
</feature>
<evidence type="ECO:0000259" key="5">
    <source>
        <dbReference type="PROSITE" id="PS50014"/>
    </source>
</evidence>
<evidence type="ECO:0000256" key="1">
    <source>
        <dbReference type="ARBA" id="ARBA00022737"/>
    </source>
</evidence>
<dbReference type="GeneID" id="103514083"/>
<dbReference type="GO" id="GO:0000785">
    <property type="term" value="C:chromatin"/>
    <property type="evidence" value="ECO:0007669"/>
    <property type="project" value="TreeGrafter"/>
</dbReference>
<feature type="region of interest" description="Disordered" evidence="4">
    <location>
        <begin position="1041"/>
        <end position="1067"/>
    </location>
</feature>
<dbReference type="SMART" id="SM00297">
    <property type="entry name" value="BROMO"/>
    <property type="match status" value="2"/>
</dbReference>
<name>A0A3Q0J7J8_DIACI</name>
<feature type="compositionally biased region" description="Pro residues" evidence="4">
    <location>
        <begin position="1181"/>
        <end position="1195"/>
    </location>
</feature>
<feature type="compositionally biased region" description="Basic residues" evidence="4">
    <location>
        <begin position="910"/>
        <end position="923"/>
    </location>
</feature>
<dbReference type="InterPro" id="IPR036427">
    <property type="entry name" value="Bromodomain-like_sf"/>
</dbReference>
<dbReference type="GO" id="GO:0006338">
    <property type="term" value="P:chromatin remodeling"/>
    <property type="evidence" value="ECO:0007669"/>
    <property type="project" value="TreeGrafter"/>
</dbReference>
<feature type="region of interest" description="Disordered" evidence="4">
    <location>
        <begin position="910"/>
        <end position="1006"/>
    </location>
</feature>
<feature type="compositionally biased region" description="Polar residues" evidence="4">
    <location>
        <begin position="1041"/>
        <end position="1052"/>
    </location>
</feature>
<feature type="region of interest" description="Disordered" evidence="4">
    <location>
        <begin position="191"/>
        <end position="225"/>
    </location>
</feature>
<feature type="compositionally biased region" description="Basic and acidic residues" evidence="4">
    <location>
        <begin position="1213"/>
        <end position="1230"/>
    </location>
</feature>
<evidence type="ECO:0000256" key="3">
    <source>
        <dbReference type="PROSITE-ProRule" id="PRU00035"/>
    </source>
</evidence>
<feature type="region of interest" description="Disordered" evidence="4">
    <location>
        <begin position="1"/>
        <end position="58"/>
    </location>
</feature>
<feature type="region of interest" description="Disordered" evidence="4">
    <location>
        <begin position="775"/>
        <end position="846"/>
    </location>
</feature>
<dbReference type="Gene3D" id="1.20.920.10">
    <property type="entry name" value="Bromodomain-like"/>
    <property type="match status" value="2"/>
</dbReference>
<feature type="domain" description="Bromo" evidence="5">
    <location>
        <begin position="366"/>
        <end position="438"/>
    </location>
</feature>
<feature type="compositionally biased region" description="Low complexity" evidence="4">
    <location>
        <begin position="1081"/>
        <end position="1102"/>
    </location>
</feature>